<evidence type="ECO:0000259" key="11">
    <source>
        <dbReference type="PROSITE" id="PS50936"/>
    </source>
</evidence>
<dbReference type="PROSITE" id="PS51721">
    <property type="entry name" value="G_CP"/>
    <property type="match status" value="1"/>
</dbReference>
<dbReference type="GO" id="GO:0005525">
    <property type="term" value="F:GTP binding"/>
    <property type="evidence" value="ECO:0007669"/>
    <property type="project" value="UniProtKB-UniRule"/>
</dbReference>
<dbReference type="PANTHER" id="PTHR32120">
    <property type="entry name" value="SMALL RIBOSOMAL SUBUNIT BIOGENESIS GTPASE RSGA"/>
    <property type="match status" value="1"/>
</dbReference>
<dbReference type="SUPFAM" id="SSF50249">
    <property type="entry name" value="Nucleic acid-binding proteins"/>
    <property type="match status" value="1"/>
</dbReference>
<dbReference type="PANTHER" id="PTHR32120:SF10">
    <property type="entry name" value="SMALL RIBOSOMAL SUBUNIT BIOGENESIS GTPASE RSGA"/>
    <property type="match status" value="1"/>
</dbReference>
<evidence type="ECO:0000256" key="8">
    <source>
        <dbReference type="ARBA" id="ARBA00022884"/>
    </source>
</evidence>
<dbReference type="OrthoDB" id="9809485at2"/>
<evidence type="ECO:0000256" key="3">
    <source>
        <dbReference type="ARBA" id="ARBA00022723"/>
    </source>
</evidence>
<keyword evidence="5 10" id="KW-0547">Nucleotide-binding</keyword>
<dbReference type="GO" id="GO:0042274">
    <property type="term" value="P:ribosomal small subunit biogenesis"/>
    <property type="evidence" value="ECO:0007669"/>
    <property type="project" value="UniProtKB-UniRule"/>
</dbReference>
<comment type="function">
    <text evidence="10">One of several proteins that assist in the late maturation steps of the functional core of the 30S ribosomal subunit. Helps release RbfA from mature subunits. May play a role in the assembly of ribosomal proteins into the subunit. Circularly permuted GTPase that catalyzes slow GTP hydrolysis, GTPase activity is stimulated by the 30S ribosomal subunit.</text>
</comment>
<dbReference type="GO" id="GO:0003924">
    <property type="term" value="F:GTPase activity"/>
    <property type="evidence" value="ECO:0007669"/>
    <property type="project" value="UniProtKB-UniRule"/>
</dbReference>
<dbReference type="Pfam" id="PF03193">
    <property type="entry name" value="RsgA_GTPase"/>
    <property type="match status" value="1"/>
</dbReference>
<dbReference type="GO" id="GO:0005737">
    <property type="term" value="C:cytoplasm"/>
    <property type="evidence" value="ECO:0007669"/>
    <property type="project" value="UniProtKB-SubCell"/>
</dbReference>
<dbReference type="AlphaFoldDB" id="A0A1B7LGF5"/>
<keyword evidence="6 10" id="KW-0378">Hydrolase</keyword>
<feature type="binding site" evidence="10">
    <location>
        <position position="294"/>
    </location>
    <ligand>
        <name>Zn(2+)</name>
        <dbReference type="ChEBI" id="CHEBI:29105"/>
    </ligand>
</feature>
<comment type="subunit">
    <text evidence="10">Monomer. Associates with 30S ribosomal subunit, binds 16S rRNA.</text>
</comment>
<feature type="domain" description="EngC GTPase" evidence="11">
    <location>
        <begin position="111"/>
        <end position="258"/>
    </location>
</feature>
<evidence type="ECO:0000256" key="4">
    <source>
        <dbReference type="ARBA" id="ARBA00022730"/>
    </source>
</evidence>
<dbReference type="STRING" id="1838280.A6M21_06445"/>
<evidence type="ECO:0000256" key="2">
    <source>
        <dbReference type="ARBA" id="ARBA00022517"/>
    </source>
</evidence>
<dbReference type="InterPro" id="IPR030378">
    <property type="entry name" value="G_CP_dom"/>
</dbReference>
<dbReference type="InterPro" id="IPR012340">
    <property type="entry name" value="NA-bd_OB-fold"/>
</dbReference>
<evidence type="ECO:0000313" key="14">
    <source>
        <dbReference type="Proteomes" id="UP000078532"/>
    </source>
</evidence>
<evidence type="ECO:0000256" key="6">
    <source>
        <dbReference type="ARBA" id="ARBA00022801"/>
    </source>
</evidence>
<keyword evidence="1 10" id="KW-0963">Cytoplasm</keyword>
<feature type="domain" description="CP-type G" evidence="12">
    <location>
        <begin position="103"/>
        <end position="260"/>
    </location>
</feature>
<evidence type="ECO:0000256" key="5">
    <source>
        <dbReference type="ARBA" id="ARBA00022741"/>
    </source>
</evidence>
<organism evidence="13 14">
    <name type="scientific">Desulfotomaculum copahuensis</name>
    <dbReference type="NCBI Taxonomy" id="1838280"/>
    <lineage>
        <taxon>Bacteria</taxon>
        <taxon>Bacillati</taxon>
        <taxon>Bacillota</taxon>
        <taxon>Clostridia</taxon>
        <taxon>Eubacteriales</taxon>
        <taxon>Desulfotomaculaceae</taxon>
        <taxon>Desulfotomaculum</taxon>
    </lineage>
</organism>
<feature type="binding site" evidence="10">
    <location>
        <position position="286"/>
    </location>
    <ligand>
        <name>Zn(2+)</name>
        <dbReference type="ChEBI" id="CHEBI:29105"/>
    </ligand>
</feature>
<dbReference type="PROSITE" id="PS50936">
    <property type="entry name" value="ENGC_GTPASE"/>
    <property type="match status" value="1"/>
</dbReference>
<comment type="cofactor">
    <cofactor evidence="10">
        <name>Zn(2+)</name>
        <dbReference type="ChEBI" id="CHEBI:29105"/>
    </cofactor>
    <text evidence="10">Binds 1 zinc ion per subunit.</text>
</comment>
<evidence type="ECO:0000256" key="7">
    <source>
        <dbReference type="ARBA" id="ARBA00022833"/>
    </source>
</evidence>
<comment type="subcellular location">
    <subcellularLocation>
        <location evidence="10">Cytoplasm</location>
    </subcellularLocation>
</comment>
<keyword evidence="4 10" id="KW-0699">rRNA-binding</keyword>
<gene>
    <name evidence="10" type="primary">rsgA</name>
    <name evidence="13" type="ORF">A6M21_06445</name>
</gene>
<dbReference type="NCBIfam" id="TIGR00157">
    <property type="entry name" value="ribosome small subunit-dependent GTPase A"/>
    <property type="match status" value="1"/>
</dbReference>
<dbReference type="GO" id="GO:0019843">
    <property type="term" value="F:rRNA binding"/>
    <property type="evidence" value="ECO:0007669"/>
    <property type="project" value="UniProtKB-KW"/>
</dbReference>
<evidence type="ECO:0000259" key="12">
    <source>
        <dbReference type="PROSITE" id="PS51721"/>
    </source>
</evidence>
<dbReference type="InterPro" id="IPR010914">
    <property type="entry name" value="RsgA_GTPase_dom"/>
</dbReference>
<evidence type="ECO:0000256" key="1">
    <source>
        <dbReference type="ARBA" id="ARBA00022490"/>
    </source>
</evidence>
<dbReference type="Proteomes" id="UP000078532">
    <property type="component" value="Unassembled WGS sequence"/>
</dbReference>
<keyword evidence="7 10" id="KW-0862">Zinc</keyword>
<dbReference type="Gene3D" id="1.10.40.50">
    <property type="entry name" value="Probable gtpase engc, domain 3"/>
    <property type="match status" value="1"/>
</dbReference>
<feature type="binding site" evidence="10">
    <location>
        <position position="281"/>
    </location>
    <ligand>
        <name>Zn(2+)</name>
        <dbReference type="ChEBI" id="CHEBI:29105"/>
    </ligand>
</feature>
<feature type="binding site" evidence="10">
    <location>
        <position position="288"/>
    </location>
    <ligand>
        <name>Zn(2+)</name>
        <dbReference type="ChEBI" id="CHEBI:29105"/>
    </ligand>
</feature>
<feature type="binding site" evidence="10">
    <location>
        <begin position="202"/>
        <end position="210"/>
    </location>
    <ligand>
        <name>GTP</name>
        <dbReference type="ChEBI" id="CHEBI:37565"/>
    </ligand>
</feature>
<dbReference type="EC" id="3.6.1.-" evidence="10"/>
<sequence>MTLNLYKYGLDDYFVNESLIYTNLFIARVTEQHREQYKVITEYGELNAVVSGKLAYHADGKAGFPAVGDWVMIDRVDENSGHAVIHHILGRKSRFTRKAAGTANEEQIVAANIDTIFICMSLNADFNLRRLERYLTIAWESMATPVIVLTKSDLCEDVRLKLNEVTSVAMGVDVVVCSAENSDGLDVILTYTKPGKTIAFIGSSGVGKSTLINRLMGQDILATKQIRRDDDKGRHATTHRQLLLLPNGGIAIDTPGMRELKIFTGDLSKTFEDIDELALGCKYKNCAHSNEPGCAVRQAIKNGILSEKRFESYQKLQREMSYDGLNARQRENEKINRMFGSKAEMKQAFRQIKGNKKR</sequence>
<feature type="binding site" evidence="10">
    <location>
        <begin position="150"/>
        <end position="153"/>
    </location>
    <ligand>
        <name>GTP</name>
        <dbReference type="ChEBI" id="CHEBI:37565"/>
    </ligand>
</feature>
<keyword evidence="14" id="KW-1185">Reference proteome</keyword>
<dbReference type="CDD" id="cd01854">
    <property type="entry name" value="YjeQ_EngC"/>
    <property type="match status" value="1"/>
</dbReference>
<protein>
    <recommendedName>
        <fullName evidence="10">Small ribosomal subunit biogenesis GTPase RsgA</fullName>
        <ecNumber evidence="10">3.6.1.-</ecNumber>
    </recommendedName>
</protein>
<evidence type="ECO:0000313" key="13">
    <source>
        <dbReference type="EMBL" id="OAT85183.1"/>
    </source>
</evidence>
<comment type="similarity">
    <text evidence="10">Belongs to the TRAFAC class YlqF/YawG GTPase family. RsgA subfamily.</text>
</comment>
<dbReference type="Gene3D" id="3.40.50.300">
    <property type="entry name" value="P-loop containing nucleotide triphosphate hydrolases"/>
    <property type="match status" value="1"/>
</dbReference>
<accession>A0A1B7LGF5</accession>
<keyword evidence="2 10" id="KW-0690">Ribosome biogenesis</keyword>
<comment type="caution">
    <text evidence="13">The sequence shown here is derived from an EMBL/GenBank/DDBJ whole genome shotgun (WGS) entry which is preliminary data.</text>
</comment>
<dbReference type="HAMAP" id="MF_01820">
    <property type="entry name" value="GTPase_RsgA"/>
    <property type="match status" value="1"/>
</dbReference>
<dbReference type="SUPFAM" id="SSF52540">
    <property type="entry name" value="P-loop containing nucleoside triphosphate hydrolases"/>
    <property type="match status" value="1"/>
</dbReference>
<name>A0A1B7LGF5_9FIRM</name>
<keyword evidence="8 10" id="KW-0694">RNA-binding</keyword>
<evidence type="ECO:0000256" key="9">
    <source>
        <dbReference type="ARBA" id="ARBA00023134"/>
    </source>
</evidence>
<keyword evidence="9 10" id="KW-0342">GTP-binding</keyword>
<dbReference type="EMBL" id="LYVF01000069">
    <property type="protein sequence ID" value="OAT85183.1"/>
    <property type="molecule type" value="Genomic_DNA"/>
</dbReference>
<dbReference type="GO" id="GO:0046872">
    <property type="term" value="F:metal ion binding"/>
    <property type="evidence" value="ECO:0007669"/>
    <property type="project" value="UniProtKB-KW"/>
</dbReference>
<keyword evidence="3 10" id="KW-0479">Metal-binding</keyword>
<dbReference type="InterPro" id="IPR004881">
    <property type="entry name" value="Ribosome_biogen_GTPase_RsgA"/>
</dbReference>
<evidence type="ECO:0000256" key="10">
    <source>
        <dbReference type="HAMAP-Rule" id="MF_01820"/>
    </source>
</evidence>
<dbReference type="InterPro" id="IPR027417">
    <property type="entry name" value="P-loop_NTPase"/>
</dbReference>
<reference evidence="13 14" key="1">
    <citation type="submission" date="2016-04" db="EMBL/GenBank/DDBJ databases">
        <authorList>
            <person name="Evans L.H."/>
            <person name="Alamgir A."/>
            <person name="Owens N."/>
            <person name="Weber N.D."/>
            <person name="Virtaneva K."/>
            <person name="Barbian K."/>
            <person name="Babar A."/>
            <person name="Rosenke K."/>
        </authorList>
    </citation>
    <scope>NUCLEOTIDE SEQUENCE [LARGE SCALE GENOMIC DNA]</scope>
    <source>
        <strain evidence="13 14">LMa1</strain>
    </source>
</reference>
<proteinExistence type="inferred from homology"/>